<comment type="caution">
    <text evidence="2">The sequence shown here is derived from an EMBL/GenBank/DDBJ whole genome shotgun (WGS) entry which is preliminary data.</text>
</comment>
<keyword evidence="3" id="KW-1185">Reference proteome</keyword>
<dbReference type="SUPFAM" id="SSF140453">
    <property type="entry name" value="EsxAB dimer-like"/>
    <property type="match status" value="1"/>
</dbReference>
<organism evidence="2 3">
    <name type="scientific">Microbacterium pseudoresistens</name>
    <dbReference type="NCBI Taxonomy" id="640634"/>
    <lineage>
        <taxon>Bacteria</taxon>
        <taxon>Bacillati</taxon>
        <taxon>Actinomycetota</taxon>
        <taxon>Actinomycetes</taxon>
        <taxon>Micrococcales</taxon>
        <taxon>Microbacteriaceae</taxon>
        <taxon>Microbacterium</taxon>
    </lineage>
</organism>
<reference evidence="2 3" key="1">
    <citation type="submission" date="2020-07" db="EMBL/GenBank/DDBJ databases">
        <title>Sequencing the genomes of 1000 actinobacteria strains.</title>
        <authorList>
            <person name="Klenk H.-P."/>
        </authorList>
    </citation>
    <scope>NUCLEOTIDE SEQUENCE [LARGE SCALE GENOMIC DNA]</scope>
    <source>
        <strain evidence="2 3">DSM 22185</strain>
    </source>
</reference>
<name>A0A7Y9ET99_9MICO</name>
<dbReference type="EMBL" id="JACCBH010000001">
    <property type="protein sequence ID" value="NYD53371.1"/>
    <property type="molecule type" value="Genomic_DNA"/>
</dbReference>
<gene>
    <name evidence="2" type="ORF">BKA02_000426</name>
</gene>
<dbReference type="AlphaFoldDB" id="A0A7Y9ET99"/>
<evidence type="ECO:0000313" key="2">
    <source>
        <dbReference type="EMBL" id="NYD53371.1"/>
    </source>
</evidence>
<evidence type="ECO:0000256" key="1">
    <source>
        <dbReference type="RuleBase" id="RU362001"/>
    </source>
</evidence>
<dbReference type="Proteomes" id="UP000552045">
    <property type="component" value="Unassembled WGS sequence"/>
</dbReference>
<dbReference type="RefSeq" id="WP_179430843.1">
    <property type="nucleotide sequence ID" value="NZ_BAABLC010000005.1"/>
</dbReference>
<evidence type="ECO:0000313" key="3">
    <source>
        <dbReference type="Proteomes" id="UP000552045"/>
    </source>
</evidence>
<dbReference type="Gene3D" id="1.10.287.1060">
    <property type="entry name" value="ESAT-6-like"/>
    <property type="match status" value="1"/>
</dbReference>
<protein>
    <recommendedName>
        <fullName evidence="1">ESAT-6-like protein</fullName>
    </recommendedName>
</protein>
<proteinExistence type="inferred from homology"/>
<sequence>MSTFTVDTDAVFSTTTALRATVERLQTESATLRGQLSTLQSTWTGHAASSFQNAAEQWHGAQAHLEQALAAISEALHHAGHQYVQAEDYSASLFR</sequence>
<dbReference type="Pfam" id="PF06013">
    <property type="entry name" value="WXG100"/>
    <property type="match status" value="1"/>
</dbReference>
<comment type="similarity">
    <text evidence="1">Belongs to the WXG100 family.</text>
</comment>
<accession>A0A7Y9ET99</accession>
<dbReference type="InterPro" id="IPR036689">
    <property type="entry name" value="ESAT-6-like_sf"/>
</dbReference>
<dbReference type="InterPro" id="IPR010310">
    <property type="entry name" value="T7SS_ESAT-6-like"/>
</dbReference>
<dbReference type="NCBIfam" id="TIGR03930">
    <property type="entry name" value="WXG100_ESAT6"/>
    <property type="match status" value="1"/>
</dbReference>